<accession>A0A512IG68</accession>
<dbReference type="Proteomes" id="UP000321103">
    <property type="component" value="Unassembled WGS sequence"/>
</dbReference>
<gene>
    <name evidence="2" type="ORF">KTU01_28010</name>
</gene>
<feature type="transmembrane region" description="Helical" evidence="1">
    <location>
        <begin position="14"/>
        <end position="35"/>
    </location>
</feature>
<dbReference type="AlphaFoldDB" id="A0A512IG68"/>
<proteinExistence type="predicted"/>
<dbReference type="EMBL" id="BJZS01000093">
    <property type="protein sequence ID" value="GEO96678.1"/>
    <property type="molecule type" value="Genomic_DNA"/>
</dbReference>
<organism evidence="2 3">
    <name type="scientific">Kocuria turfanensis</name>
    <dbReference type="NCBI Taxonomy" id="388357"/>
    <lineage>
        <taxon>Bacteria</taxon>
        <taxon>Bacillati</taxon>
        <taxon>Actinomycetota</taxon>
        <taxon>Actinomycetes</taxon>
        <taxon>Micrococcales</taxon>
        <taxon>Micrococcaceae</taxon>
        <taxon>Kocuria</taxon>
    </lineage>
</organism>
<reference evidence="2 3" key="1">
    <citation type="submission" date="2019-07" db="EMBL/GenBank/DDBJ databases">
        <title>Whole genome shotgun sequence of Kocuria turfanensis NBRC 107627.</title>
        <authorList>
            <person name="Hosoyama A."/>
            <person name="Uohara A."/>
            <person name="Ohji S."/>
            <person name="Ichikawa N."/>
        </authorList>
    </citation>
    <scope>NUCLEOTIDE SEQUENCE [LARGE SCALE GENOMIC DNA]</scope>
    <source>
        <strain evidence="2 3">NBRC 107627</strain>
    </source>
</reference>
<evidence type="ECO:0000313" key="2">
    <source>
        <dbReference type="EMBL" id="GEO96678.1"/>
    </source>
</evidence>
<evidence type="ECO:0000256" key="1">
    <source>
        <dbReference type="SAM" id="Phobius"/>
    </source>
</evidence>
<feature type="transmembrane region" description="Helical" evidence="1">
    <location>
        <begin position="47"/>
        <end position="71"/>
    </location>
</feature>
<keyword evidence="3" id="KW-1185">Reference proteome</keyword>
<name>A0A512IG68_9MICC</name>
<protein>
    <submittedName>
        <fullName evidence="2">Uncharacterized protein</fullName>
    </submittedName>
</protein>
<comment type="caution">
    <text evidence="2">The sequence shown here is derived from an EMBL/GenBank/DDBJ whole genome shotgun (WGS) entry which is preliminary data.</text>
</comment>
<evidence type="ECO:0000313" key="3">
    <source>
        <dbReference type="Proteomes" id="UP000321103"/>
    </source>
</evidence>
<keyword evidence="1" id="KW-1133">Transmembrane helix</keyword>
<sequence length="122" mass="12262">MAAGPSAPSAGHPLGRACMHGVLLTAVTGAAAFVFDRNPELSRPARWWTLGGSMALLVVTVGVVGVLTVHLSAQVVDACPQGVSDPPVIGSARVETGRSAAHGIGTSRPAEIVRLTGGRSST</sequence>
<keyword evidence="1" id="KW-0472">Membrane</keyword>
<keyword evidence="1" id="KW-0812">Transmembrane</keyword>